<gene>
    <name evidence="2" type="ORF">SHERM_18301</name>
</gene>
<feature type="non-terminal residue" evidence="2">
    <location>
        <position position="1"/>
    </location>
</feature>
<evidence type="ECO:0000313" key="3">
    <source>
        <dbReference type="Proteomes" id="UP001153555"/>
    </source>
</evidence>
<dbReference type="PANTHER" id="PTHR31973:SF187">
    <property type="entry name" value="MUTATOR TRANSPOSASE MUDRA PROTEIN"/>
    <property type="match status" value="1"/>
</dbReference>
<feature type="domain" description="MULE transposase" evidence="1">
    <location>
        <begin position="24"/>
        <end position="75"/>
    </location>
</feature>
<evidence type="ECO:0000259" key="1">
    <source>
        <dbReference type="Pfam" id="PF10551"/>
    </source>
</evidence>
<dbReference type="InterPro" id="IPR018289">
    <property type="entry name" value="MULE_transposase_dom"/>
</dbReference>
<dbReference type="PANTHER" id="PTHR31973">
    <property type="entry name" value="POLYPROTEIN, PUTATIVE-RELATED"/>
    <property type="match status" value="1"/>
</dbReference>
<name>A0A9N7R895_STRHE</name>
<organism evidence="2 3">
    <name type="scientific">Striga hermonthica</name>
    <name type="common">Purple witchweed</name>
    <name type="synonym">Buchnera hermonthica</name>
    <dbReference type="NCBI Taxonomy" id="68872"/>
    <lineage>
        <taxon>Eukaryota</taxon>
        <taxon>Viridiplantae</taxon>
        <taxon>Streptophyta</taxon>
        <taxon>Embryophyta</taxon>
        <taxon>Tracheophyta</taxon>
        <taxon>Spermatophyta</taxon>
        <taxon>Magnoliopsida</taxon>
        <taxon>eudicotyledons</taxon>
        <taxon>Gunneridae</taxon>
        <taxon>Pentapetalae</taxon>
        <taxon>asterids</taxon>
        <taxon>lamiids</taxon>
        <taxon>Lamiales</taxon>
        <taxon>Orobanchaceae</taxon>
        <taxon>Buchnereae</taxon>
        <taxon>Striga</taxon>
    </lineage>
</organism>
<accession>A0A9N7R895</accession>
<comment type="caution">
    <text evidence="2">The sequence shown here is derived from an EMBL/GenBank/DDBJ whole genome shotgun (WGS) entry which is preliminary data.</text>
</comment>
<reference evidence="2" key="1">
    <citation type="submission" date="2019-12" db="EMBL/GenBank/DDBJ databases">
        <authorList>
            <person name="Scholes J."/>
        </authorList>
    </citation>
    <scope>NUCLEOTIDE SEQUENCE</scope>
</reference>
<proteinExistence type="predicted"/>
<evidence type="ECO:0000313" key="2">
    <source>
        <dbReference type="EMBL" id="CAA0820099.1"/>
    </source>
</evidence>
<feature type="non-terminal residue" evidence="2">
    <location>
        <position position="78"/>
    </location>
</feature>
<dbReference type="OrthoDB" id="1743623at2759"/>
<keyword evidence="3" id="KW-1185">Reference proteome</keyword>
<dbReference type="Proteomes" id="UP001153555">
    <property type="component" value="Unassembled WGS sequence"/>
</dbReference>
<protein>
    <submittedName>
        <fullName evidence="2">MuDR family transposase</fullName>
    </submittedName>
</protein>
<dbReference type="EMBL" id="CACSLK010020200">
    <property type="protein sequence ID" value="CAA0820099.1"/>
    <property type="molecule type" value="Genomic_DNA"/>
</dbReference>
<dbReference type="Pfam" id="PF10551">
    <property type="entry name" value="MULE"/>
    <property type="match status" value="1"/>
</dbReference>
<dbReference type="AlphaFoldDB" id="A0A9N7R895"/>
<sequence>PFFKRMYICWEALKSGLREGCRPVICLDGCHLKTSCGRILLTAVGIDGNNCIYPFAYAVVEQENKNSWNWFVELLKTL</sequence>